<proteinExistence type="predicted"/>
<sequence length="301" mass="33348">MNRARRLGLRESYRERAFRVLAVFFLGLLGVVVLVAGLVWFGSNPSFTLARVNVSGETSLDAEIINAKVEAFLETPVLFLLSRRTIFTVDKVALEQALLDSFPVLESAQVEWSGKNELTLSLSDREAIYVWRSQTHRSDTDAEGENIVLAREYLVDKYGYIFAPKDGTINVSDGAFVFMGGDVGGSPVGRYVDRKDIFQNILSIRGVLIESGLNVVSVVSHKGAKEGDLEFITDDGWKLLVVESEKKENVVRSLGAALEAIDKNAKDGKMLEYVDVRFPNKAYFRYALTAPQSPQATPEAE</sequence>
<keyword evidence="1" id="KW-1133">Transmembrane helix</keyword>
<evidence type="ECO:0000313" key="3">
    <source>
        <dbReference type="Proteomes" id="UP000230833"/>
    </source>
</evidence>
<name>A0A2H0RKA2_9BACT</name>
<keyword evidence="1" id="KW-0472">Membrane</keyword>
<dbReference type="EMBL" id="PCYL01000016">
    <property type="protein sequence ID" value="PIR46981.1"/>
    <property type="molecule type" value="Genomic_DNA"/>
</dbReference>
<dbReference type="Proteomes" id="UP000230833">
    <property type="component" value="Unassembled WGS sequence"/>
</dbReference>
<comment type="caution">
    <text evidence="2">The sequence shown here is derived from an EMBL/GenBank/DDBJ whole genome shotgun (WGS) entry which is preliminary data.</text>
</comment>
<gene>
    <name evidence="2" type="ORF">COV07_01440</name>
</gene>
<evidence type="ECO:0000256" key="1">
    <source>
        <dbReference type="SAM" id="Phobius"/>
    </source>
</evidence>
<protein>
    <recommendedName>
        <fullName evidence="4">POTRA domain-containing protein</fullName>
    </recommendedName>
</protein>
<keyword evidence="1" id="KW-0812">Transmembrane</keyword>
<dbReference type="AlphaFoldDB" id="A0A2H0RKA2"/>
<evidence type="ECO:0000313" key="2">
    <source>
        <dbReference type="EMBL" id="PIR46981.1"/>
    </source>
</evidence>
<organism evidence="2 3">
    <name type="scientific">Candidatus Vogelbacteria bacterium CG10_big_fil_rev_8_21_14_0_10_45_14</name>
    <dbReference type="NCBI Taxonomy" id="1975042"/>
    <lineage>
        <taxon>Bacteria</taxon>
        <taxon>Candidatus Vogeliibacteriota</taxon>
    </lineage>
</organism>
<feature type="transmembrane region" description="Helical" evidence="1">
    <location>
        <begin position="20"/>
        <end position="41"/>
    </location>
</feature>
<reference evidence="2 3" key="1">
    <citation type="submission" date="2017-09" db="EMBL/GenBank/DDBJ databases">
        <title>Depth-based differentiation of microbial function through sediment-hosted aquifers and enrichment of novel symbionts in the deep terrestrial subsurface.</title>
        <authorList>
            <person name="Probst A.J."/>
            <person name="Ladd B."/>
            <person name="Jarett J.K."/>
            <person name="Geller-Mcgrath D.E."/>
            <person name="Sieber C.M."/>
            <person name="Emerson J.B."/>
            <person name="Anantharaman K."/>
            <person name="Thomas B.C."/>
            <person name="Malmstrom R."/>
            <person name="Stieglmeier M."/>
            <person name="Klingl A."/>
            <person name="Woyke T."/>
            <person name="Ryan C.M."/>
            <person name="Banfield J.F."/>
        </authorList>
    </citation>
    <scope>NUCLEOTIDE SEQUENCE [LARGE SCALE GENOMIC DNA]</scope>
    <source>
        <strain evidence="2">CG10_big_fil_rev_8_21_14_0_10_45_14</strain>
    </source>
</reference>
<accession>A0A2H0RKA2</accession>
<evidence type="ECO:0008006" key="4">
    <source>
        <dbReference type="Google" id="ProtNLM"/>
    </source>
</evidence>